<evidence type="ECO:0000313" key="1">
    <source>
        <dbReference type="EMBL" id="KAF7349107.1"/>
    </source>
</evidence>
<comment type="caution">
    <text evidence="1">The sequence shown here is derived from an EMBL/GenBank/DDBJ whole genome shotgun (WGS) entry which is preliminary data.</text>
</comment>
<keyword evidence="2" id="KW-1185">Reference proteome</keyword>
<dbReference type="EMBL" id="JACAZI010000011">
    <property type="protein sequence ID" value="KAF7349107.1"/>
    <property type="molecule type" value="Genomic_DNA"/>
</dbReference>
<proteinExistence type="predicted"/>
<sequence>MPQERLQTWTATAREQIGQYLLRCCGDVDIAGNDQVFLFSIDDHGSPPTRCGLFRSSCAYLYLFSLDTYLLFLCRVAPHPAPLGTPSDPSPIHATYPQFHELTVRAGGWLRRASLCAFATTTSTAFRGVVGTGSAYKGRQR</sequence>
<name>A0A8H7CUV7_9AGAR</name>
<organism evidence="1 2">
    <name type="scientific">Mycena venus</name>
    <dbReference type="NCBI Taxonomy" id="2733690"/>
    <lineage>
        <taxon>Eukaryota</taxon>
        <taxon>Fungi</taxon>
        <taxon>Dikarya</taxon>
        <taxon>Basidiomycota</taxon>
        <taxon>Agaricomycotina</taxon>
        <taxon>Agaricomycetes</taxon>
        <taxon>Agaricomycetidae</taxon>
        <taxon>Agaricales</taxon>
        <taxon>Marasmiineae</taxon>
        <taxon>Mycenaceae</taxon>
        <taxon>Mycena</taxon>
    </lineage>
</organism>
<reference evidence="1" key="1">
    <citation type="submission" date="2020-05" db="EMBL/GenBank/DDBJ databases">
        <title>Mycena genomes resolve the evolution of fungal bioluminescence.</title>
        <authorList>
            <person name="Tsai I.J."/>
        </authorList>
    </citation>
    <scope>NUCLEOTIDE SEQUENCE</scope>
    <source>
        <strain evidence="1">CCC161011</strain>
    </source>
</reference>
<dbReference type="Proteomes" id="UP000620124">
    <property type="component" value="Unassembled WGS sequence"/>
</dbReference>
<gene>
    <name evidence="1" type="ORF">MVEN_01432900</name>
</gene>
<protein>
    <submittedName>
        <fullName evidence="1">Uncharacterized protein</fullName>
    </submittedName>
</protein>
<dbReference type="AlphaFoldDB" id="A0A8H7CUV7"/>
<evidence type="ECO:0000313" key="2">
    <source>
        <dbReference type="Proteomes" id="UP000620124"/>
    </source>
</evidence>
<accession>A0A8H7CUV7</accession>